<gene>
    <name evidence="2" type="ORF">PspYZU05_33</name>
</gene>
<keyword evidence="3" id="KW-1185">Reference proteome</keyword>
<sequence length="219" mass="25455">MSKDVKILGKIKHKRADAKRRGYAYELSYKFMENICSQTVCLYSGEHFSEDHWNERMSLERIDPNKGYIQGNVIPVKCKYNSLRGDLETPEQFKEAIDALRKKLYNQELALSEQTRAKANRENKIKTLQHNIKRCKNKVALVVLNKTLQKAIDNISISDDLIAQSQSRIIELNTRIFEMADIAESLERVKSYSFYEHMKVKRGLPVTCSFSVLMKNIFV</sequence>
<reference evidence="2 3" key="1">
    <citation type="submission" date="2017-04" db="EMBL/GenBank/DDBJ databases">
        <title>Isolation of lytic bacteriophages infecting Pseudomonas strains for biocontrol of fish and shrimp spoilage during chilled storage.</title>
        <authorList>
            <person name="Yang Z."/>
            <person name="Tao X."/>
            <person name="Gao L."/>
            <person name="Rao S."/>
        </authorList>
    </citation>
    <scope>NUCLEOTIDE SEQUENCE [LARGE SCALE GENOMIC DNA]</scope>
</reference>
<proteinExistence type="predicted"/>
<dbReference type="Proteomes" id="UP000247773">
    <property type="component" value="Genome"/>
</dbReference>
<dbReference type="EMBL" id="KY971610">
    <property type="protein sequence ID" value="ASD51985.1"/>
    <property type="molecule type" value="Genomic_DNA"/>
</dbReference>
<evidence type="ECO:0000256" key="1">
    <source>
        <dbReference type="SAM" id="Coils"/>
    </source>
</evidence>
<dbReference type="Gene3D" id="3.30.40.220">
    <property type="match status" value="1"/>
</dbReference>
<evidence type="ECO:0008006" key="4">
    <source>
        <dbReference type="Google" id="ProtNLM"/>
    </source>
</evidence>
<organism evidence="2 3">
    <name type="scientific">Pseudomonas phage PspYZU05</name>
    <dbReference type="NCBI Taxonomy" id="1983556"/>
    <lineage>
        <taxon>Viruses</taxon>
        <taxon>Duplodnaviria</taxon>
        <taxon>Heunggongvirae</taxon>
        <taxon>Uroviricota</taxon>
        <taxon>Caudoviricetes</taxon>
        <taxon>Pantevenvirales</taxon>
        <taxon>Straboviridae</taxon>
        <taxon>Jiangsuvirus</taxon>
        <taxon>Jiangsuvirus pspyzu05</taxon>
    </lineage>
</organism>
<feature type="coiled-coil region" evidence="1">
    <location>
        <begin position="102"/>
        <end position="138"/>
    </location>
</feature>
<protein>
    <recommendedName>
        <fullName evidence="4">Anti-sigma factor</fullName>
    </recommendedName>
</protein>
<evidence type="ECO:0000313" key="3">
    <source>
        <dbReference type="Proteomes" id="UP000247773"/>
    </source>
</evidence>
<name>A0A2U7N2G9_9CAUD</name>
<evidence type="ECO:0000313" key="2">
    <source>
        <dbReference type="EMBL" id="ASD51985.1"/>
    </source>
</evidence>
<accession>A0A2U7N2G9</accession>
<keyword evidence="1" id="KW-0175">Coiled coil</keyword>